<evidence type="ECO:0000313" key="1">
    <source>
        <dbReference type="EMBL" id="QJA77826.1"/>
    </source>
</evidence>
<gene>
    <name evidence="1" type="ORF">MM415A01206_0002</name>
</gene>
<organism evidence="1">
    <name type="scientific">viral metagenome</name>
    <dbReference type="NCBI Taxonomy" id="1070528"/>
    <lineage>
        <taxon>unclassified sequences</taxon>
        <taxon>metagenomes</taxon>
        <taxon>organismal metagenomes</taxon>
    </lineage>
</organism>
<name>A0A6M3K7V9_9ZZZZ</name>
<protein>
    <submittedName>
        <fullName evidence="1">Uncharacterized protein</fullName>
    </submittedName>
</protein>
<dbReference type="AlphaFoldDB" id="A0A6M3K7V9"/>
<accession>A0A6M3K7V9</accession>
<proteinExistence type="predicted"/>
<reference evidence="1" key="1">
    <citation type="submission" date="2020-03" db="EMBL/GenBank/DDBJ databases">
        <title>The deep terrestrial virosphere.</title>
        <authorList>
            <person name="Holmfeldt K."/>
            <person name="Nilsson E."/>
            <person name="Simone D."/>
            <person name="Lopez-Fernandez M."/>
            <person name="Wu X."/>
            <person name="de Brujin I."/>
            <person name="Lundin D."/>
            <person name="Andersson A."/>
            <person name="Bertilsson S."/>
            <person name="Dopson M."/>
        </authorList>
    </citation>
    <scope>NUCLEOTIDE SEQUENCE</scope>
    <source>
        <strain evidence="1">MM415A01206</strain>
    </source>
</reference>
<sequence length="63" mass="7022">MEFDEQVLLASTRKIGSTSFEVPAGKTLKVETSPNGDDILELTVPESKKFVVDLWIKIQEVDV</sequence>
<dbReference type="EMBL" id="MT142305">
    <property type="protein sequence ID" value="QJA77826.1"/>
    <property type="molecule type" value="Genomic_DNA"/>
</dbReference>